<dbReference type="PANTHER" id="PTHR33941:SF11">
    <property type="entry name" value="BACTERIAL MICROCOMPARTMENT SHELL PROTEIN PDUJ"/>
    <property type="match status" value="1"/>
</dbReference>
<comment type="similarity">
    <text evidence="3">Belongs to the bacterial microcompartments protein family.</text>
</comment>
<sequence length="213" mass="23092">MAIESLGMIEVHGFLGAVVAADAALKAANVDLQDLHITRGGLVTVLLTGDVSAVNASVDAGVASIERFNCLISQHVIARMDRQTEELTQPQPPTPTETATTTLEEKPESKLDVKPTPAPNTKVPELKAEQATPNSTPAPKAIGKPKNAPRRITADPATWTTTKSELEKMRVVDLRRQAYRMEIQTLTKKQIKMGNKRTLIQAILDDLQGRDNA</sequence>
<dbReference type="InterPro" id="IPR050575">
    <property type="entry name" value="BMC_shell"/>
</dbReference>
<evidence type="ECO:0000259" key="5">
    <source>
        <dbReference type="PROSITE" id="PS51930"/>
    </source>
</evidence>
<evidence type="ECO:0000256" key="4">
    <source>
        <dbReference type="SAM" id="MobiDB-lite"/>
    </source>
</evidence>
<feature type="region of interest" description="Disordered" evidence="4">
    <location>
        <begin position="84"/>
        <end position="152"/>
    </location>
</feature>
<reference evidence="6" key="1">
    <citation type="journal article" date="2021" name="PeerJ">
        <title>Extensive microbial diversity within the chicken gut microbiome revealed by metagenomics and culture.</title>
        <authorList>
            <person name="Gilroy R."/>
            <person name="Ravi A."/>
            <person name="Getino M."/>
            <person name="Pursley I."/>
            <person name="Horton D.L."/>
            <person name="Alikhan N.F."/>
            <person name="Baker D."/>
            <person name="Gharbi K."/>
            <person name="Hall N."/>
            <person name="Watson M."/>
            <person name="Adriaenssens E.M."/>
            <person name="Foster-Nyarko E."/>
            <person name="Jarju S."/>
            <person name="Secka A."/>
            <person name="Antonio M."/>
            <person name="Oren A."/>
            <person name="Chaudhuri R.R."/>
            <person name="La Ragione R."/>
            <person name="Hildebrand F."/>
            <person name="Pallen M.J."/>
        </authorList>
    </citation>
    <scope>NUCLEOTIDE SEQUENCE</scope>
    <source>
        <strain evidence="6">CHK173-259</strain>
    </source>
</reference>
<dbReference type="SUPFAM" id="SSF143414">
    <property type="entry name" value="CcmK-like"/>
    <property type="match status" value="1"/>
</dbReference>
<gene>
    <name evidence="6" type="ORF">H9875_02385</name>
</gene>
<dbReference type="InterPro" id="IPR037233">
    <property type="entry name" value="CcmK-like_sf"/>
</dbReference>
<evidence type="ECO:0000256" key="3">
    <source>
        <dbReference type="PROSITE-ProRule" id="PRU01278"/>
    </source>
</evidence>
<dbReference type="AlphaFoldDB" id="A0A9D1QSR7"/>
<organism evidence="6 7">
    <name type="scientific">Candidatus Levilactobacillus faecigallinarum</name>
    <dbReference type="NCBI Taxonomy" id="2838638"/>
    <lineage>
        <taxon>Bacteria</taxon>
        <taxon>Bacillati</taxon>
        <taxon>Bacillota</taxon>
        <taxon>Bacilli</taxon>
        <taxon>Lactobacillales</taxon>
        <taxon>Lactobacillaceae</taxon>
        <taxon>Levilactobacillus</taxon>
    </lineage>
</organism>
<feature type="domain" description="BMC" evidence="5">
    <location>
        <begin position="5"/>
        <end position="89"/>
    </location>
</feature>
<reference evidence="6" key="2">
    <citation type="submission" date="2021-04" db="EMBL/GenBank/DDBJ databases">
        <authorList>
            <person name="Gilroy R."/>
        </authorList>
    </citation>
    <scope>NUCLEOTIDE SEQUENCE</scope>
    <source>
        <strain evidence="6">CHK173-259</strain>
    </source>
</reference>
<accession>A0A9D1QSR7</accession>
<dbReference type="Pfam" id="PF00936">
    <property type="entry name" value="BMC"/>
    <property type="match status" value="1"/>
</dbReference>
<protein>
    <submittedName>
        <fullName evidence="6">BMC domain-containing protein</fullName>
    </submittedName>
</protein>
<dbReference type="Gene3D" id="3.30.70.1710">
    <property type="match status" value="1"/>
</dbReference>
<dbReference type="EMBL" id="DXGJ01000020">
    <property type="protein sequence ID" value="HIW71455.1"/>
    <property type="molecule type" value="Genomic_DNA"/>
</dbReference>
<evidence type="ECO:0000313" key="6">
    <source>
        <dbReference type="EMBL" id="HIW71455.1"/>
    </source>
</evidence>
<dbReference type="GO" id="GO:0031469">
    <property type="term" value="C:bacterial microcompartment"/>
    <property type="evidence" value="ECO:0007669"/>
    <property type="project" value="UniProtKB-SubCell"/>
</dbReference>
<evidence type="ECO:0000313" key="7">
    <source>
        <dbReference type="Proteomes" id="UP000886822"/>
    </source>
</evidence>
<comment type="caution">
    <text evidence="6">The sequence shown here is derived from an EMBL/GenBank/DDBJ whole genome shotgun (WGS) entry which is preliminary data.</text>
</comment>
<comment type="subcellular location">
    <subcellularLocation>
        <location evidence="1">Bacterial microcompartment</location>
    </subcellularLocation>
</comment>
<dbReference type="InterPro" id="IPR000249">
    <property type="entry name" value="BMC_dom"/>
</dbReference>
<dbReference type="CDD" id="cd07045">
    <property type="entry name" value="BMC_CcmK_like"/>
    <property type="match status" value="1"/>
</dbReference>
<feature type="compositionally biased region" description="Basic and acidic residues" evidence="4">
    <location>
        <begin position="103"/>
        <end position="113"/>
    </location>
</feature>
<proteinExistence type="inferred from homology"/>
<dbReference type="SMART" id="SM00877">
    <property type="entry name" value="BMC"/>
    <property type="match status" value="1"/>
</dbReference>
<evidence type="ECO:0000256" key="1">
    <source>
        <dbReference type="ARBA" id="ARBA00024322"/>
    </source>
</evidence>
<dbReference type="Proteomes" id="UP000886822">
    <property type="component" value="Unassembled WGS sequence"/>
</dbReference>
<evidence type="ECO:0000256" key="2">
    <source>
        <dbReference type="ARBA" id="ARBA00024446"/>
    </source>
</evidence>
<dbReference type="InterPro" id="IPR044872">
    <property type="entry name" value="CcmK/CsoS1_BMC"/>
</dbReference>
<dbReference type="PANTHER" id="PTHR33941">
    <property type="entry name" value="PROPANEDIOL UTILIZATION PROTEIN PDUA"/>
    <property type="match status" value="1"/>
</dbReference>
<dbReference type="PROSITE" id="PS51930">
    <property type="entry name" value="BMC_2"/>
    <property type="match status" value="1"/>
</dbReference>
<name>A0A9D1QSR7_9LACO</name>
<keyword evidence="2" id="KW-1283">Bacterial microcompartment</keyword>